<evidence type="ECO:0008006" key="3">
    <source>
        <dbReference type="Google" id="ProtNLM"/>
    </source>
</evidence>
<evidence type="ECO:0000313" key="1">
    <source>
        <dbReference type="EMBL" id="KRO28051.1"/>
    </source>
</evidence>
<dbReference type="Pfam" id="PF11305">
    <property type="entry name" value="DUF3107"/>
    <property type="match status" value="1"/>
</dbReference>
<comment type="caution">
    <text evidence="1">The sequence shown here is derived from an EMBL/GenBank/DDBJ whole genome shotgun (WGS) entry which is preliminary data.</text>
</comment>
<organism evidence="1 2">
    <name type="scientific">Actinobacteria bacterium BACL2 MAG-120802-bin41</name>
    <dbReference type="NCBI Taxonomy" id="1655568"/>
    <lineage>
        <taxon>Bacteria</taxon>
        <taxon>Bacillati</taxon>
        <taxon>Actinomycetota</taxon>
        <taxon>Actinomycetes</taxon>
        <taxon>Actinomycetes incertae sedis</taxon>
        <taxon>ac1 cluster</taxon>
    </lineage>
</organism>
<sequence>MSTKKSGKPESAKSEVRISVADQLRELTIETSLDRDEVLALVNKALTSSAPLALTDIRGRQFVVPAGKIGSIEIGDIAERRVGFAGA</sequence>
<reference evidence="1 2" key="1">
    <citation type="submission" date="2015-10" db="EMBL/GenBank/DDBJ databases">
        <title>Metagenome-Assembled Genomes uncover a global brackish microbiome.</title>
        <authorList>
            <person name="Hugerth L.W."/>
            <person name="Larsson J."/>
            <person name="Alneberg J."/>
            <person name="Lindh M.V."/>
            <person name="Legrand C."/>
            <person name="Pinhassi J."/>
            <person name="Andersson A.F."/>
        </authorList>
    </citation>
    <scope>NUCLEOTIDE SEQUENCE [LARGE SCALE GENOMIC DNA]</scope>
    <source>
        <strain evidence="1">BACL2 MAG-120802-bin41</strain>
    </source>
</reference>
<name>A0A0R2NWG2_9ACTN</name>
<gene>
    <name evidence="1" type="ORF">ABR60_00170</name>
</gene>
<accession>A0A0R2NWG2</accession>
<evidence type="ECO:0000313" key="2">
    <source>
        <dbReference type="Proteomes" id="UP000053941"/>
    </source>
</evidence>
<dbReference type="InterPro" id="IPR021456">
    <property type="entry name" value="DUF3107"/>
</dbReference>
<dbReference type="EMBL" id="LIAS01000228">
    <property type="protein sequence ID" value="KRO28051.1"/>
    <property type="molecule type" value="Genomic_DNA"/>
</dbReference>
<protein>
    <recommendedName>
        <fullName evidence="3">ATP-binding protein</fullName>
    </recommendedName>
</protein>
<proteinExistence type="predicted"/>
<dbReference type="Proteomes" id="UP000053941">
    <property type="component" value="Unassembled WGS sequence"/>
</dbReference>
<dbReference type="AlphaFoldDB" id="A0A0R2NWG2"/>